<evidence type="ECO:0000313" key="5">
    <source>
        <dbReference type="EMBL" id="EPE36539.1"/>
    </source>
</evidence>
<dbReference type="PIRSF" id="PIRSF001112">
    <property type="entry name" value="Epoxide_hydrolase"/>
    <property type="match status" value="1"/>
</dbReference>
<dbReference type="RefSeq" id="XP_008075854.1">
    <property type="nucleotide sequence ID" value="XM_008077663.1"/>
</dbReference>
<dbReference type="GeneID" id="19467750"/>
<evidence type="ECO:0000259" key="4">
    <source>
        <dbReference type="Pfam" id="PF06441"/>
    </source>
</evidence>
<dbReference type="eggNOG" id="KOG2565">
    <property type="taxonomic scope" value="Eukaryota"/>
</dbReference>
<feature type="domain" description="Epoxide hydrolase N-terminal" evidence="4">
    <location>
        <begin position="16"/>
        <end position="128"/>
    </location>
</feature>
<evidence type="ECO:0000256" key="3">
    <source>
        <dbReference type="PIRSR" id="PIRSR001112-1"/>
    </source>
</evidence>
<proteinExistence type="inferred from homology"/>
<name>S3DHA2_GLAL2</name>
<gene>
    <name evidence="5" type="ORF">GLAREA_08702</name>
</gene>
<dbReference type="Gene3D" id="3.40.50.1820">
    <property type="entry name" value="alpha/beta hydrolase"/>
    <property type="match status" value="1"/>
</dbReference>
<feature type="active site" description="Proton donor" evidence="3">
    <location>
        <position position="316"/>
    </location>
</feature>
<dbReference type="Proteomes" id="UP000016922">
    <property type="component" value="Unassembled WGS sequence"/>
</dbReference>
<keyword evidence="6" id="KW-1185">Reference proteome</keyword>
<dbReference type="InterPro" id="IPR010497">
    <property type="entry name" value="Epoxide_hydro_N"/>
</dbReference>
<protein>
    <submittedName>
        <fullName evidence="5">Alpha/beta-Hydrolase</fullName>
    </submittedName>
</protein>
<organism evidence="5 6">
    <name type="scientific">Glarea lozoyensis (strain ATCC 20868 / MF5171)</name>
    <dbReference type="NCBI Taxonomy" id="1116229"/>
    <lineage>
        <taxon>Eukaryota</taxon>
        <taxon>Fungi</taxon>
        <taxon>Dikarya</taxon>
        <taxon>Ascomycota</taxon>
        <taxon>Pezizomycotina</taxon>
        <taxon>Leotiomycetes</taxon>
        <taxon>Helotiales</taxon>
        <taxon>Helotiaceae</taxon>
        <taxon>Glarea</taxon>
    </lineage>
</organism>
<dbReference type="OMA" id="MEMPSML"/>
<dbReference type="InterPro" id="IPR029058">
    <property type="entry name" value="AB_hydrolase_fold"/>
</dbReference>
<dbReference type="KEGG" id="glz:GLAREA_08702"/>
<evidence type="ECO:0000313" key="6">
    <source>
        <dbReference type="Proteomes" id="UP000016922"/>
    </source>
</evidence>
<keyword evidence="2 5" id="KW-0378">Hydrolase</keyword>
<dbReference type="AlphaFoldDB" id="S3DHA2"/>
<dbReference type="OrthoDB" id="7130006at2759"/>
<dbReference type="GO" id="GO:0097176">
    <property type="term" value="P:epoxide metabolic process"/>
    <property type="evidence" value="ECO:0007669"/>
    <property type="project" value="TreeGrafter"/>
</dbReference>
<feature type="active site" description="Proton acceptor" evidence="3">
    <location>
        <position position="373"/>
    </location>
</feature>
<dbReference type="PANTHER" id="PTHR21661:SF39">
    <property type="entry name" value="HYDROLASE, PUTATIVE (AFU_ORTHOLOGUE AFUA_3G08960)-RELATED"/>
    <property type="match status" value="1"/>
</dbReference>
<sequence>MATFATFPANTLIDPVPFKLGIHDTAIEELQTLLKITKLAKPTYENTTKDANYGVSRDWLEEAVRFWREDFDWRKHEKEINAYPQYTMLLAAPGQKSYRIHFAALFSQKRDAVPIIMFHGWPGSFLEFLPVLTHLQKEYTPETLPHHVIVPSLPGFAFSDPPPLECDFNLGNVAAIMDQLMVNLGFGDGYVAQGGDLGSKVARILGSRYQGCKAVHVNYCYLPEPENVKGEISEVDRRDIARAQNFKETGSGYALEQATRPATLGIVLSSSPLALLAWVGEKFLEWSDESPSLDTIIEAVALYWFTDTISSSFYNYRQPYVSENAGGHANKEYYIKKPFGYSSFAMEITPVPKAWVAETGELVFYRRHDKGGHFAALEKPEVLWNDLKDFIEQVWVA</sequence>
<dbReference type="HOGENOM" id="CLU_019414_0_0_1"/>
<dbReference type="SUPFAM" id="SSF53474">
    <property type="entry name" value="alpha/beta-Hydrolases"/>
    <property type="match status" value="1"/>
</dbReference>
<dbReference type="EMBL" id="KE145352">
    <property type="protein sequence ID" value="EPE36539.1"/>
    <property type="molecule type" value="Genomic_DNA"/>
</dbReference>
<evidence type="ECO:0000256" key="1">
    <source>
        <dbReference type="ARBA" id="ARBA00010088"/>
    </source>
</evidence>
<dbReference type="STRING" id="1116229.S3DHA2"/>
<evidence type="ECO:0000256" key="2">
    <source>
        <dbReference type="ARBA" id="ARBA00022801"/>
    </source>
</evidence>
<dbReference type="PRINTS" id="PR00412">
    <property type="entry name" value="EPOXHYDRLASE"/>
</dbReference>
<dbReference type="PANTHER" id="PTHR21661">
    <property type="entry name" value="EPOXIDE HYDROLASE 1-RELATED"/>
    <property type="match status" value="1"/>
</dbReference>
<reference evidence="5 6" key="1">
    <citation type="journal article" date="2013" name="BMC Genomics">
        <title>Genomics-driven discovery of the pneumocandin biosynthetic gene cluster in the fungus Glarea lozoyensis.</title>
        <authorList>
            <person name="Chen L."/>
            <person name="Yue Q."/>
            <person name="Zhang X."/>
            <person name="Xiang M."/>
            <person name="Wang C."/>
            <person name="Li S."/>
            <person name="Che Y."/>
            <person name="Ortiz-Lopez F.J."/>
            <person name="Bills G.F."/>
            <person name="Liu X."/>
            <person name="An Z."/>
        </authorList>
    </citation>
    <scope>NUCLEOTIDE SEQUENCE [LARGE SCALE GENOMIC DNA]</scope>
    <source>
        <strain evidence="6">ATCC 20868 / MF5171</strain>
    </source>
</reference>
<accession>S3DHA2</accession>
<dbReference type="InterPro" id="IPR016292">
    <property type="entry name" value="Epoxide_hydrolase"/>
</dbReference>
<feature type="active site" description="Nucleophile" evidence="3">
    <location>
        <position position="196"/>
    </location>
</feature>
<comment type="similarity">
    <text evidence="1">Belongs to the peptidase S33 family.</text>
</comment>
<dbReference type="InterPro" id="IPR000639">
    <property type="entry name" value="Epox_hydrolase-like"/>
</dbReference>
<dbReference type="Pfam" id="PF06441">
    <property type="entry name" value="EHN"/>
    <property type="match status" value="1"/>
</dbReference>
<dbReference type="GO" id="GO:0004301">
    <property type="term" value="F:epoxide hydrolase activity"/>
    <property type="evidence" value="ECO:0007669"/>
    <property type="project" value="TreeGrafter"/>
</dbReference>